<organism evidence="3">
    <name type="scientific">seawater metagenome</name>
    <dbReference type="NCBI Taxonomy" id="1561972"/>
    <lineage>
        <taxon>unclassified sequences</taxon>
        <taxon>metagenomes</taxon>
        <taxon>ecological metagenomes</taxon>
    </lineage>
</organism>
<dbReference type="EMBL" id="CABVLZ010000013">
    <property type="protein sequence ID" value="VVU95798.1"/>
    <property type="molecule type" value="Genomic_DNA"/>
</dbReference>
<keyword evidence="2" id="KW-0472">Membrane</keyword>
<accession>A0A5E8CKD2</accession>
<keyword evidence="2" id="KW-0812">Transmembrane</keyword>
<proteinExistence type="predicted"/>
<evidence type="ECO:0000313" key="3">
    <source>
        <dbReference type="EMBL" id="VVU95798.1"/>
    </source>
</evidence>
<evidence type="ECO:0000256" key="2">
    <source>
        <dbReference type="SAM" id="Phobius"/>
    </source>
</evidence>
<feature type="region of interest" description="Disordered" evidence="1">
    <location>
        <begin position="1"/>
        <end position="22"/>
    </location>
</feature>
<keyword evidence="2" id="KW-1133">Transmembrane helix</keyword>
<evidence type="ECO:0000256" key="1">
    <source>
        <dbReference type="SAM" id="MobiDB-lite"/>
    </source>
</evidence>
<feature type="transmembrane region" description="Helical" evidence="2">
    <location>
        <begin position="55"/>
        <end position="75"/>
    </location>
</feature>
<sequence>MLIKKNIMSENNNQEETQSKIDPPKCSRESLYYGILIILVICGGIFITYESKKLPIYFVLIEWLFLICILTCLLIKYRLSFPARYHEPLLFPYTTYGILPYVQIDD</sequence>
<dbReference type="AlphaFoldDB" id="A0A5E8CKD2"/>
<gene>
    <name evidence="3" type="ORF">CPAV1605_1554</name>
</gene>
<protein>
    <submittedName>
        <fullName evidence="3">Uncharacterized protein</fullName>
    </submittedName>
</protein>
<feature type="transmembrane region" description="Helical" evidence="2">
    <location>
        <begin position="30"/>
        <end position="49"/>
    </location>
</feature>
<reference evidence="3" key="1">
    <citation type="submission" date="2019-09" db="EMBL/GenBank/DDBJ databases">
        <authorList>
            <person name="Needham M D."/>
        </authorList>
    </citation>
    <scope>NUCLEOTIDE SEQUENCE</scope>
</reference>
<name>A0A5E8CKD2_9ZZZZ</name>